<dbReference type="InterPro" id="IPR018656">
    <property type="entry name" value="DUF2087"/>
</dbReference>
<feature type="domain" description="DUF2087" evidence="1">
    <location>
        <begin position="27"/>
        <end position="94"/>
    </location>
</feature>
<evidence type="ECO:0000313" key="2">
    <source>
        <dbReference type="EMBL" id="XBX75212.1"/>
    </source>
</evidence>
<accession>A0AAU7VMQ0</accession>
<dbReference type="RefSeq" id="WP_350343957.1">
    <property type="nucleotide sequence ID" value="NZ_CP158367.1"/>
</dbReference>
<reference evidence="2" key="1">
    <citation type="journal article" date="2013" name="Extremophiles">
        <title>Proteinivorax tanatarense gen. nov., sp. nov., an anaerobic, haloalkaliphilic, proteolytic bacterium isolated from a decaying algal bloom, and proposal of Proteinivoraceae fam. nov.</title>
        <authorList>
            <person name="Kevbrin V."/>
            <person name="Boltyanskaya Y."/>
            <person name="Zhilina T."/>
            <person name="Kolganova T."/>
            <person name="Lavrentjeva E."/>
            <person name="Kuznetsov B."/>
        </authorList>
    </citation>
    <scope>NUCLEOTIDE SEQUENCE</scope>
    <source>
        <strain evidence="2">Z-910T</strain>
    </source>
</reference>
<name>A0AAU7VMQ0_9FIRM</name>
<dbReference type="EMBL" id="CP158367">
    <property type="protein sequence ID" value="XBX75212.1"/>
    <property type="molecule type" value="Genomic_DNA"/>
</dbReference>
<dbReference type="AlphaFoldDB" id="A0AAU7VMQ0"/>
<evidence type="ECO:0000259" key="1">
    <source>
        <dbReference type="Pfam" id="PF09860"/>
    </source>
</evidence>
<dbReference type="Pfam" id="PF09860">
    <property type="entry name" value="DUF2087"/>
    <property type="match status" value="1"/>
</dbReference>
<sequence>MNEIFETTQAQQEKIIKNYFEENEKLKLKQMPAKQKRKAVILKRIAEEFNPDSKYTEKEVNDLIENIYPDYVTIRRYLIEFGFMERTKDGSKYWIKR</sequence>
<gene>
    <name evidence="2" type="ORF">PRVXT_000321</name>
</gene>
<protein>
    <submittedName>
        <fullName evidence="2">DUF2087 domain-containing protein</fullName>
    </submittedName>
</protein>
<proteinExistence type="predicted"/>
<organism evidence="2">
    <name type="scientific">Proteinivorax tanatarense</name>
    <dbReference type="NCBI Taxonomy" id="1260629"/>
    <lineage>
        <taxon>Bacteria</taxon>
        <taxon>Bacillati</taxon>
        <taxon>Bacillota</taxon>
        <taxon>Clostridia</taxon>
        <taxon>Eubacteriales</taxon>
        <taxon>Proteinivoracaceae</taxon>
        <taxon>Proteinivorax</taxon>
    </lineage>
</organism>
<reference evidence="2" key="2">
    <citation type="submission" date="2024-06" db="EMBL/GenBank/DDBJ databases">
        <authorList>
            <person name="Petrova K.O."/>
            <person name="Toshchakov S.V."/>
            <person name="Boltjanskaja Y.V."/>
            <person name="Kevbrin V."/>
        </authorList>
    </citation>
    <scope>NUCLEOTIDE SEQUENCE</scope>
    <source>
        <strain evidence="2">Z-910T</strain>
    </source>
</reference>